<sequence length="147" mass="17811">MVILIKVLNYISLNYRYSKPLSQNQFNGPTLEDLRLRDLNNKLSRIKRLRFQSNKSIKTVKKVYTINHQIEKTQTIIEEDTKRHTIQYNEIIQVKYRTTILKLLKKRSKRINNQIILIEYLILSNFLSQCVIYQYMIMKFVLICNRR</sequence>
<keyword evidence="1" id="KW-0812">Transmembrane</keyword>
<keyword evidence="1" id="KW-1133">Transmembrane helix</keyword>
<dbReference type="EMBL" id="CAJJDO010000069">
    <property type="protein sequence ID" value="CAD8178396.1"/>
    <property type="molecule type" value="Genomic_DNA"/>
</dbReference>
<proteinExistence type="predicted"/>
<protein>
    <recommendedName>
        <fullName evidence="4">Transmembrane protein</fullName>
    </recommendedName>
</protein>
<dbReference type="Proteomes" id="UP000689195">
    <property type="component" value="Unassembled WGS sequence"/>
</dbReference>
<keyword evidence="3" id="KW-1185">Reference proteome</keyword>
<name>A0A8S1VVP8_9CILI</name>
<comment type="caution">
    <text evidence="2">The sequence shown here is derived from an EMBL/GenBank/DDBJ whole genome shotgun (WGS) entry which is preliminary data.</text>
</comment>
<gene>
    <name evidence="2" type="ORF">PPENT_87.1.T0690175</name>
</gene>
<evidence type="ECO:0008006" key="4">
    <source>
        <dbReference type="Google" id="ProtNLM"/>
    </source>
</evidence>
<keyword evidence="1" id="KW-0472">Membrane</keyword>
<accession>A0A8S1VVP8</accession>
<dbReference type="AlphaFoldDB" id="A0A8S1VVP8"/>
<evidence type="ECO:0000256" key="1">
    <source>
        <dbReference type="SAM" id="Phobius"/>
    </source>
</evidence>
<evidence type="ECO:0000313" key="3">
    <source>
        <dbReference type="Proteomes" id="UP000689195"/>
    </source>
</evidence>
<organism evidence="2 3">
    <name type="scientific">Paramecium pentaurelia</name>
    <dbReference type="NCBI Taxonomy" id="43138"/>
    <lineage>
        <taxon>Eukaryota</taxon>
        <taxon>Sar</taxon>
        <taxon>Alveolata</taxon>
        <taxon>Ciliophora</taxon>
        <taxon>Intramacronucleata</taxon>
        <taxon>Oligohymenophorea</taxon>
        <taxon>Peniculida</taxon>
        <taxon>Parameciidae</taxon>
        <taxon>Paramecium</taxon>
    </lineage>
</organism>
<reference evidence="2" key="1">
    <citation type="submission" date="2021-01" db="EMBL/GenBank/DDBJ databases">
        <authorList>
            <consortium name="Genoscope - CEA"/>
            <person name="William W."/>
        </authorList>
    </citation>
    <scope>NUCLEOTIDE SEQUENCE</scope>
</reference>
<feature type="transmembrane region" description="Helical" evidence="1">
    <location>
        <begin position="115"/>
        <end position="137"/>
    </location>
</feature>
<evidence type="ECO:0000313" key="2">
    <source>
        <dbReference type="EMBL" id="CAD8178396.1"/>
    </source>
</evidence>